<protein>
    <recommendedName>
        <fullName evidence="3">Response regulatory domain-containing protein</fullName>
    </recommendedName>
</protein>
<name>A0A554JBJ9_9BACT</name>
<organism evidence="1 2">
    <name type="scientific">Candidatus Berkelbacteria bacterium Gr01-1014_85</name>
    <dbReference type="NCBI Taxonomy" id="2017150"/>
    <lineage>
        <taxon>Bacteria</taxon>
        <taxon>Candidatus Berkelbacteria</taxon>
    </lineage>
</organism>
<gene>
    <name evidence="1" type="ORF">CEO22_390</name>
</gene>
<evidence type="ECO:0000313" key="1">
    <source>
        <dbReference type="EMBL" id="TSC65678.1"/>
    </source>
</evidence>
<evidence type="ECO:0008006" key="3">
    <source>
        <dbReference type="Google" id="ProtNLM"/>
    </source>
</evidence>
<sequence length="170" mass="19203">MDKSASTEFDRVRAAIERSKKYLYKKGMILIVDDKLEERKKARVIVEAAGYLTHTCDFPVDDSDADWQNFLFYLSVSDGVLTDLVNLRGKPQGLLIALEAVSQGKPVVICTNTKEQGGHHGEAIGWIYDGYFARVKTRVGWIEVIPDDQGVWEKNWVGAIELLKQRIKST</sequence>
<reference evidence="1 2" key="1">
    <citation type="submission" date="2017-08" db="EMBL/GenBank/DDBJ databases">
        <title>Mechanisms for carbon and nitrogen cycling indicate functional differentiation within the Candidate Phyla Radiation.</title>
        <authorList>
            <person name="Danczak R.E."/>
            <person name="Johnston M.D."/>
            <person name="Kenah C."/>
            <person name="Slattery M."/>
            <person name="Wrighton K.C."/>
            <person name="Wilkins M.J."/>
        </authorList>
    </citation>
    <scope>NUCLEOTIDE SEQUENCE [LARGE SCALE GENOMIC DNA]</scope>
    <source>
        <strain evidence="1">Gr01-1014_85</strain>
    </source>
</reference>
<dbReference type="Proteomes" id="UP000316253">
    <property type="component" value="Unassembled WGS sequence"/>
</dbReference>
<dbReference type="EMBL" id="VMFD01000032">
    <property type="protein sequence ID" value="TSC65678.1"/>
    <property type="molecule type" value="Genomic_DNA"/>
</dbReference>
<accession>A0A554JBJ9</accession>
<evidence type="ECO:0000313" key="2">
    <source>
        <dbReference type="Proteomes" id="UP000316253"/>
    </source>
</evidence>
<comment type="caution">
    <text evidence="1">The sequence shown here is derived from an EMBL/GenBank/DDBJ whole genome shotgun (WGS) entry which is preliminary data.</text>
</comment>
<dbReference type="AlphaFoldDB" id="A0A554JBJ9"/>
<proteinExistence type="predicted"/>